<dbReference type="InterPro" id="IPR050862">
    <property type="entry name" value="RdRp_reductase_class-2"/>
</dbReference>
<dbReference type="GO" id="GO:0000166">
    <property type="term" value="F:nucleotide binding"/>
    <property type="evidence" value="ECO:0007669"/>
    <property type="project" value="InterPro"/>
</dbReference>
<dbReference type="RefSeq" id="YP_001467866.1">
    <property type="nucleotide sequence ID" value="NC_009803.1"/>
</dbReference>
<dbReference type="InterPro" id="IPR013345">
    <property type="entry name" value="RTP_Rdtase_AdoCbl-dep"/>
</dbReference>
<dbReference type="Gene3D" id="3.20.70.20">
    <property type="match status" value="1"/>
</dbReference>
<dbReference type="GO" id="GO:0004748">
    <property type="term" value="F:ribonucleoside-diphosphate reductase activity, thioredoxin disulfide as acceptor"/>
    <property type="evidence" value="ECO:0007669"/>
    <property type="project" value="InterPro"/>
</dbReference>
<dbReference type="NCBIfam" id="TIGR02505">
    <property type="entry name" value="RTPR"/>
    <property type="match status" value="1"/>
</dbReference>
<dbReference type="PANTHER" id="PTHR43371">
    <property type="entry name" value="VITAMIN B12-DEPENDENT RIBONUCLEOTIDE REDUCTASE"/>
    <property type="match status" value="1"/>
</dbReference>
<evidence type="ECO:0000313" key="9">
    <source>
        <dbReference type="EMBL" id="ABU96846.1"/>
    </source>
</evidence>
<evidence type="ECO:0000256" key="6">
    <source>
        <dbReference type="PIRSR" id="PIRSR613345-2"/>
    </source>
</evidence>
<proteinExistence type="predicted"/>
<dbReference type="GeneID" id="5600440"/>
<gene>
    <name evidence="9" type="ORF">P23p13</name>
</gene>
<dbReference type="EMBL" id="EU100883">
    <property type="protein sequence ID" value="ABU96846.1"/>
    <property type="molecule type" value="Genomic_DNA"/>
</dbReference>
<dbReference type="Pfam" id="PF17975">
    <property type="entry name" value="RNR_Alpha"/>
    <property type="match status" value="1"/>
</dbReference>
<dbReference type="Gene3D" id="3.90.1390.10">
    <property type="entry name" value="b-12 dependent (class ii) ribonucleotide reductase, chain A, domain 3"/>
    <property type="match status" value="1"/>
</dbReference>
<dbReference type="KEGG" id="vg:5600440"/>
<evidence type="ECO:0000256" key="3">
    <source>
        <dbReference type="ARBA" id="ARBA00023002"/>
    </source>
</evidence>
<evidence type="ECO:0000259" key="8">
    <source>
        <dbReference type="Pfam" id="PF17975"/>
    </source>
</evidence>
<dbReference type="PANTHER" id="PTHR43371:SF1">
    <property type="entry name" value="RIBONUCLEOSIDE-DIPHOSPHATE REDUCTASE"/>
    <property type="match status" value="1"/>
</dbReference>
<dbReference type="GO" id="GO:0008998">
    <property type="term" value="F:ribonucleoside-triphosphate reductase (thioredoxin) activity"/>
    <property type="evidence" value="ECO:0007669"/>
    <property type="project" value="InterPro"/>
</dbReference>
<keyword evidence="6" id="KW-1015">Disulfide bond</keyword>
<organism evidence="9 10">
    <name type="scientific">Thermus virus P23-45</name>
    <name type="common">Thermus thermophilus phage P23-45</name>
    <dbReference type="NCBI Taxonomy" id="2914006"/>
    <lineage>
        <taxon>Viruses</taxon>
        <taxon>Duplodnaviria</taxon>
        <taxon>Heunggongvirae</taxon>
        <taxon>Uroviricota</taxon>
        <taxon>Caudoviricetes</taxon>
        <taxon>Oshimavirus</taxon>
        <taxon>Oshimavirus P2345</taxon>
    </lineage>
</organism>
<protein>
    <submittedName>
        <fullName evidence="9">Ribonucleoside-triphosphate reductase</fullName>
    </submittedName>
</protein>
<feature type="active site" evidence="5">
    <location>
        <position position="345"/>
    </location>
</feature>
<evidence type="ECO:0000256" key="4">
    <source>
        <dbReference type="ARBA" id="ARBA00023285"/>
    </source>
</evidence>
<evidence type="ECO:0000259" key="7">
    <source>
        <dbReference type="Pfam" id="PF02867"/>
    </source>
</evidence>
<sequence length="661" mass="74294">MESLMNPLGRVVYLRTYSRFLEDKQRRETWPETVKRVVDYSASLAKVEEQEKLKLYDTFLHLRGFPAGRTLWAGGTPFIAQNGQANYNCAFTDLRTGKDFYDLVILLMSGAGVGFRVTRDNIEALNRNLPIRRVPKLHVLPYEFYGYGHPLYTERSFIKRMGKEATLVVGDSREGWAEAVKLFLELLGDRHVELLHVNLNSVRPLGSPLKRFGGFASGPGPLEDFFLNAAFILGGTIPKGWTDVKALDVANLIGRMVVAGGTRRSAQISLGDWDSKNFIAAKTGNWWATAPWRAQSNNSVLFYEKPDRDTLLSFFDAILQYGEPGFVNAQAALKRREDFRGLNPCAEIILRNKGVCNLVTVVLPNHVKDGQVDYALLEDTLRLLTRHAIRITMAQFPDVLSEWQRVQDEDRLIGVSFTGLDDFIHLTGLDNDALAKVLAWMRSVVDDEAKRYSAELGIPKPKLATTVKPEGTLSLLAGVSSGVHPAYAPYYIRRVRINKHDSVAQALRALGMEPKPEVGYDSLDAADVWVFEFPVKTNATRKAHDYTAVEQLERYKLVNSVYTEHNTSITVYVAPEEKEEVVDWLLQNWDSYVAVSFLPKDDSTYPLMPFEAISEETYQALVRKLPDFSTLDEDVAFYDRLGGLMGDDIDPSCATGACPVR</sequence>
<dbReference type="InterPro" id="IPR000788">
    <property type="entry name" value="RNR_lg_C"/>
</dbReference>
<keyword evidence="3" id="KW-0560">Oxidoreductase</keyword>
<accession>A7XX33</accession>
<dbReference type="SUPFAM" id="SSF51998">
    <property type="entry name" value="PFL-like glycyl radical enzymes"/>
    <property type="match status" value="1"/>
</dbReference>
<feature type="active site" evidence="5">
    <location>
        <position position="347"/>
    </location>
</feature>
<keyword evidence="10" id="KW-1185">Reference proteome</keyword>
<evidence type="ECO:0000256" key="2">
    <source>
        <dbReference type="ARBA" id="ARBA00022628"/>
    </source>
</evidence>
<dbReference type="GO" id="GO:0006260">
    <property type="term" value="P:DNA replication"/>
    <property type="evidence" value="ECO:0007669"/>
    <property type="project" value="InterPro"/>
</dbReference>
<reference evidence="9 10" key="1">
    <citation type="journal article" date="2008" name="J. Mol. Biol.">
        <title>Genome comparison and proteomic characterization of Thermus thermophilus bacteriophages P23-45 and P74-26: siphoviruses with triplex-forming sequences and the longest known tails.</title>
        <authorList>
            <person name="Minakhin L."/>
            <person name="Goel M."/>
            <person name="Berdygulova Z."/>
            <person name="Ramanculov E."/>
            <person name="Florens L."/>
            <person name="Glazko G."/>
            <person name="Karamychev V.N."/>
            <person name="Slesarev A.I."/>
            <person name="Kozyavkin S.A."/>
            <person name="Khromov I."/>
            <person name="Ackermann H.W."/>
            <person name="Washburn M."/>
            <person name="Mushegian A."/>
            <person name="Severinov K."/>
        </authorList>
    </citation>
    <scope>NUCLEOTIDE SEQUENCE</scope>
</reference>
<feature type="domain" description="Ribonucleotide reductase alpha-helical" evidence="8">
    <location>
        <begin position="4"/>
        <end position="76"/>
    </location>
</feature>
<feature type="disulfide bond" description="Redox-active" evidence="6">
    <location>
        <begin position="89"/>
        <end position="356"/>
    </location>
</feature>
<dbReference type="InterPro" id="IPR040763">
    <property type="entry name" value="RNR_alpha_hel"/>
</dbReference>
<evidence type="ECO:0000313" key="10">
    <source>
        <dbReference type="Proteomes" id="UP000001132"/>
    </source>
</evidence>
<dbReference type="Pfam" id="PF02867">
    <property type="entry name" value="Ribonuc_red_lgC"/>
    <property type="match status" value="1"/>
</dbReference>
<keyword evidence="2" id="KW-0846">Cobalamin</keyword>
<feature type="domain" description="Ribonucleotide reductase large subunit C-terminal" evidence="7">
    <location>
        <begin position="325"/>
        <end position="429"/>
    </location>
</feature>
<name>A7XX33_BP234</name>
<comment type="cofactor">
    <cofactor evidence="1">
        <name>adenosylcob(III)alamin</name>
        <dbReference type="ChEBI" id="CHEBI:18408"/>
    </cofactor>
</comment>
<dbReference type="Proteomes" id="UP000001132">
    <property type="component" value="Segment"/>
</dbReference>
<evidence type="ECO:0000256" key="5">
    <source>
        <dbReference type="PIRSR" id="PIRSR613345-1"/>
    </source>
</evidence>
<organismHost>
    <name type="scientific">Thermus thermophilus</name>
    <dbReference type="NCBI Taxonomy" id="274"/>
</organismHost>
<dbReference type="Gene3D" id="3.30.1620.10">
    <property type="entry name" value="b-12 dependent (class ii) ribonucleotide reductase, Chain A, Domain 2"/>
    <property type="match status" value="1"/>
</dbReference>
<keyword evidence="4" id="KW-0170">Cobalt</keyword>
<evidence type="ECO:0000256" key="1">
    <source>
        <dbReference type="ARBA" id="ARBA00001922"/>
    </source>
</evidence>
<dbReference type="GO" id="GO:0031419">
    <property type="term" value="F:cobalamin binding"/>
    <property type="evidence" value="ECO:0007669"/>
    <property type="project" value="UniProtKB-KW"/>
</dbReference>